<dbReference type="Proteomes" id="UP000294814">
    <property type="component" value="Unassembled WGS sequence"/>
</dbReference>
<organism evidence="1 2">
    <name type="scientific">Flavobacterium rhamnosiphilum</name>
    <dbReference type="NCBI Taxonomy" id="2541724"/>
    <lineage>
        <taxon>Bacteria</taxon>
        <taxon>Pseudomonadati</taxon>
        <taxon>Bacteroidota</taxon>
        <taxon>Flavobacteriia</taxon>
        <taxon>Flavobacteriales</taxon>
        <taxon>Flavobacteriaceae</taxon>
        <taxon>Flavobacterium</taxon>
    </lineage>
</organism>
<gene>
    <name evidence="1" type="ORF">E0I26_06205</name>
</gene>
<dbReference type="AlphaFoldDB" id="A0A4R5FA56"/>
<comment type="caution">
    <text evidence="1">The sequence shown here is derived from an EMBL/GenBank/DDBJ whole genome shotgun (WGS) entry which is preliminary data.</text>
</comment>
<proteinExistence type="predicted"/>
<evidence type="ECO:0000313" key="1">
    <source>
        <dbReference type="EMBL" id="TDE45537.1"/>
    </source>
</evidence>
<dbReference type="RefSeq" id="WP_131915623.1">
    <property type="nucleotide sequence ID" value="NZ_SMLG01000003.1"/>
</dbReference>
<name>A0A4R5FA56_9FLAO</name>
<evidence type="ECO:0000313" key="2">
    <source>
        <dbReference type="Proteomes" id="UP000294814"/>
    </source>
</evidence>
<reference evidence="1 2" key="1">
    <citation type="submission" date="2019-03" db="EMBL/GenBank/DDBJ databases">
        <title>Novel species of Flavobacterium.</title>
        <authorList>
            <person name="Liu Q."/>
            <person name="Xin Y.-H."/>
        </authorList>
    </citation>
    <scope>NUCLEOTIDE SEQUENCE [LARGE SCALE GENOMIC DNA]</scope>
    <source>
        <strain evidence="1 2">LB3P52</strain>
    </source>
</reference>
<dbReference type="EMBL" id="SMLG01000003">
    <property type="protein sequence ID" value="TDE45537.1"/>
    <property type="molecule type" value="Genomic_DNA"/>
</dbReference>
<accession>A0A4R5FA56</accession>
<protein>
    <submittedName>
        <fullName evidence="1">Uncharacterized protein</fullName>
    </submittedName>
</protein>
<dbReference type="OrthoDB" id="1096161at2"/>
<keyword evidence="2" id="KW-1185">Reference proteome</keyword>
<sequence length="202" mass="23549">MAGTLTTSIFLKFQDKFKGRCTTLFIEAYYTSISSKSIFLDFDENDITAILHNYIDENPKRKGWGISTNLENYLFDKEATYIKGFAANFSRIDMRYTAFWKGEEYKYFVEAKNLKVNDSGLKRRYIATGIDNFLADGKYFECEGFLVGYILEGTVDNCVEGINKLLQKDQRGNETIYKLSIDNYFSNHNNKRLFHLFLDFVN</sequence>